<dbReference type="SMART" id="SM00248">
    <property type="entry name" value="ANK"/>
    <property type="match status" value="6"/>
</dbReference>
<feature type="repeat" description="ANK" evidence="3">
    <location>
        <begin position="420"/>
        <end position="440"/>
    </location>
</feature>
<dbReference type="SUPFAM" id="SSF48403">
    <property type="entry name" value="Ankyrin repeat"/>
    <property type="match status" value="1"/>
</dbReference>
<protein>
    <recommendedName>
        <fullName evidence="4">DUF3447 domain-containing protein</fullName>
    </recommendedName>
</protein>
<dbReference type="PANTHER" id="PTHR24198:SF165">
    <property type="entry name" value="ANKYRIN REPEAT-CONTAINING PROTEIN-RELATED"/>
    <property type="match status" value="1"/>
</dbReference>
<evidence type="ECO:0000256" key="1">
    <source>
        <dbReference type="ARBA" id="ARBA00022737"/>
    </source>
</evidence>
<keyword evidence="1" id="KW-0677">Repeat</keyword>
<dbReference type="InterPro" id="IPR020683">
    <property type="entry name" value="DUF3447"/>
</dbReference>
<feature type="domain" description="DUF3447" evidence="4">
    <location>
        <begin position="264"/>
        <end position="336"/>
    </location>
</feature>
<proteinExistence type="predicted"/>
<gene>
    <name evidence="5" type="ORF">M9Y10_014550</name>
</gene>
<organism evidence="5 6">
    <name type="scientific">Tritrichomonas musculus</name>
    <dbReference type="NCBI Taxonomy" id="1915356"/>
    <lineage>
        <taxon>Eukaryota</taxon>
        <taxon>Metamonada</taxon>
        <taxon>Parabasalia</taxon>
        <taxon>Tritrichomonadida</taxon>
        <taxon>Tritrichomonadidae</taxon>
        <taxon>Tritrichomonas</taxon>
    </lineage>
</organism>
<name>A0ABR2L008_9EUKA</name>
<dbReference type="PROSITE" id="PS50088">
    <property type="entry name" value="ANK_REPEAT"/>
    <property type="match status" value="1"/>
</dbReference>
<accession>A0ABR2L008</accession>
<dbReference type="PANTHER" id="PTHR24198">
    <property type="entry name" value="ANKYRIN REPEAT AND PROTEIN KINASE DOMAIN-CONTAINING PROTEIN"/>
    <property type="match status" value="1"/>
</dbReference>
<keyword evidence="6" id="KW-1185">Reference proteome</keyword>
<evidence type="ECO:0000256" key="2">
    <source>
        <dbReference type="ARBA" id="ARBA00023043"/>
    </source>
</evidence>
<evidence type="ECO:0000313" key="6">
    <source>
        <dbReference type="Proteomes" id="UP001470230"/>
    </source>
</evidence>
<dbReference type="InterPro" id="IPR002110">
    <property type="entry name" value="Ankyrin_rpt"/>
</dbReference>
<reference evidence="5 6" key="1">
    <citation type="submission" date="2024-04" db="EMBL/GenBank/DDBJ databases">
        <title>Tritrichomonas musculus Genome.</title>
        <authorList>
            <person name="Alves-Ferreira E."/>
            <person name="Grigg M."/>
            <person name="Lorenzi H."/>
            <person name="Galac M."/>
        </authorList>
    </citation>
    <scope>NUCLEOTIDE SEQUENCE [LARGE SCALE GENOMIC DNA]</scope>
    <source>
        <strain evidence="5 6">EAF2021</strain>
    </source>
</reference>
<evidence type="ECO:0000313" key="5">
    <source>
        <dbReference type="EMBL" id="KAK8896638.1"/>
    </source>
</evidence>
<comment type="caution">
    <text evidence="5">The sequence shown here is derived from an EMBL/GenBank/DDBJ whole genome shotgun (WGS) entry which is preliminary data.</text>
</comment>
<keyword evidence="2 3" id="KW-0040">ANK repeat</keyword>
<dbReference type="EMBL" id="JAPFFF010000002">
    <property type="protein sequence ID" value="KAK8896638.1"/>
    <property type="molecule type" value="Genomic_DNA"/>
</dbReference>
<evidence type="ECO:0000259" key="4">
    <source>
        <dbReference type="Pfam" id="PF11929"/>
    </source>
</evidence>
<dbReference type="Gene3D" id="1.25.40.20">
    <property type="entry name" value="Ankyrin repeat-containing domain"/>
    <property type="match status" value="2"/>
</dbReference>
<sequence length="560" mass="64754">MEESPDKQLQNFIDIADLQDELLSLDFQNESELNTFKQQLISSPLLNSKWTFRSILVSIYTCYLCRQHSNFNYIDLFIEIAKLPQNVFNSDFYVLSFTNKFFIYQLFKAGLVATDSLYEQSTNTEEYCIYFYPEIKEYYSDSPSLANKYLLQLKECVESSGYHITDTDDKPYFDKFIELRSEGKNPDPILLSIRMDDVEHFQQLLSQTNTPVDKLVQRSIFERFIFINESNKESLPTLIEFAAFFGSIKCFKFLYQKVPDLPNTIANFAVAGGNYEIIHLCEQKHAIFGNESLMISIRFFQSDLSSYLEEFCNLEKTIDDISKSIVYYNLRSLILYQEVLRDDPNKLDSRGYTMLSLASLNGDLDIINYLIATFGDQIDVNKKSQYGNSPFYYAAGNGHYEIVKYLSSLPNVDINAKNSDDLTALHYAAKRGHLKVVKFLCSLPNIDVNTDCNRNEYPIDLAVENGHTEIIKFLAQLPNVIVYDFKAENSIIEHSVLSGRIDIVKLVFELVDAELDKLGVEDKEKFMSEDEKFCYHKGYAYALARYSKMNDIADFIKSFF</sequence>
<dbReference type="Pfam" id="PF11929">
    <property type="entry name" value="DUF3447"/>
    <property type="match status" value="1"/>
</dbReference>
<dbReference type="Proteomes" id="UP001470230">
    <property type="component" value="Unassembled WGS sequence"/>
</dbReference>
<dbReference type="InterPro" id="IPR036770">
    <property type="entry name" value="Ankyrin_rpt-contain_sf"/>
</dbReference>
<dbReference type="Pfam" id="PF12796">
    <property type="entry name" value="Ank_2"/>
    <property type="match status" value="2"/>
</dbReference>
<dbReference type="PROSITE" id="PS50297">
    <property type="entry name" value="ANK_REP_REGION"/>
    <property type="match status" value="1"/>
</dbReference>
<evidence type="ECO:0000256" key="3">
    <source>
        <dbReference type="PROSITE-ProRule" id="PRU00023"/>
    </source>
</evidence>